<dbReference type="Pfam" id="PF00924">
    <property type="entry name" value="MS_channel_2nd"/>
    <property type="match status" value="1"/>
</dbReference>
<accession>A0ABT7QPJ0</accession>
<dbReference type="Gene3D" id="1.10.287.1260">
    <property type="match status" value="1"/>
</dbReference>
<evidence type="ECO:0000256" key="5">
    <source>
        <dbReference type="ARBA" id="ARBA00022989"/>
    </source>
</evidence>
<keyword evidence="6 7" id="KW-0472">Membrane</keyword>
<evidence type="ECO:0000256" key="2">
    <source>
        <dbReference type="ARBA" id="ARBA00008017"/>
    </source>
</evidence>
<evidence type="ECO:0000256" key="7">
    <source>
        <dbReference type="SAM" id="Phobius"/>
    </source>
</evidence>
<feature type="domain" description="Mechanosensitive ion channel MscS" evidence="8">
    <location>
        <begin position="218"/>
        <end position="285"/>
    </location>
</feature>
<evidence type="ECO:0000259" key="8">
    <source>
        <dbReference type="Pfam" id="PF00924"/>
    </source>
</evidence>
<dbReference type="PANTHER" id="PTHR43634">
    <property type="entry name" value="OW CONDUCTANCE MECHANOSENSITIVE CHANNEL"/>
    <property type="match status" value="1"/>
</dbReference>
<dbReference type="PANTHER" id="PTHR43634:SF2">
    <property type="entry name" value="LOW CONDUCTANCE MECHANOSENSITIVE CHANNEL YNAI"/>
    <property type="match status" value="1"/>
</dbReference>
<dbReference type="InterPro" id="IPR045042">
    <property type="entry name" value="YnaI-like"/>
</dbReference>
<evidence type="ECO:0000256" key="6">
    <source>
        <dbReference type="ARBA" id="ARBA00023136"/>
    </source>
</evidence>
<gene>
    <name evidence="11" type="ORF">PF327_01735</name>
</gene>
<dbReference type="RefSeq" id="WP_289401066.1">
    <property type="nucleotide sequence ID" value="NZ_JAQIBC010000001.1"/>
</dbReference>
<dbReference type="Gene3D" id="3.30.70.100">
    <property type="match status" value="1"/>
</dbReference>
<dbReference type="Gene3D" id="2.30.30.60">
    <property type="match status" value="1"/>
</dbReference>
<feature type="transmembrane region" description="Helical" evidence="7">
    <location>
        <begin position="57"/>
        <end position="82"/>
    </location>
</feature>
<feature type="domain" description="Mechanosensitive ion channel transmembrane helices 2/3" evidence="10">
    <location>
        <begin position="176"/>
        <end position="217"/>
    </location>
</feature>
<reference evidence="11" key="1">
    <citation type="submission" date="2023-01" db="EMBL/GenBank/DDBJ databases">
        <title>Sulfurovum sp. XTW-4 genome assembly.</title>
        <authorList>
            <person name="Wang J."/>
        </authorList>
    </citation>
    <scope>NUCLEOTIDE SEQUENCE</scope>
    <source>
        <strain evidence="11">XTW-4</strain>
    </source>
</reference>
<evidence type="ECO:0000256" key="3">
    <source>
        <dbReference type="ARBA" id="ARBA00022475"/>
    </source>
</evidence>
<feature type="transmembrane region" description="Helical" evidence="7">
    <location>
        <begin position="173"/>
        <end position="192"/>
    </location>
</feature>
<comment type="subcellular location">
    <subcellularLocation>
        <location evidence="1">Cell membrane</location>
        <topology evidence="1">Multi-pass membrane protein</topology>
    </subcellularLocation>
</comment>
<dbReference type="Pfam" id="PF21088">
    <property type="entry name" value="MS_channel_1st"/>
    <property type="match status" value="1"/>
</dbReference>
<dbReference type="Proteomes" id="UP001169066">
    <property type="component" value="Unassembled WGS sequence"/>
</dbReference>
<protein>
    <submittedName>
        <fullName evidence="11">Mechanosensitive ion channel family protein</fullName>
    </submittedName>
</protein>
<keyword evidence="12" id="KW-1185">Reference proteome</keyword>
<dbReference type="SUPFAM" id="SSF50182">
    <property type="entry name" value="Sm-like ribonucleoproteins"/>
    <property type="match status" value="1"/>
</dbReference>
<proteinExistence type="inferred from homology"/>
<dbReference type="SUPFAM" id="SSF82689">
    <property type="entry name" value="Mechanosensitive channel protein MscS (YggB), C-terminal domain"/>
    <property type="match status" value="1"/>
</dbReference>
<name>A0ABT7QPJ0_9BACT</name>
<dbReference type="InterPro" id="IPR011014">
    <property type="entry name" value="MscS_channel_TM-2"/>
</dbReference>
<dbReference type="Pfam" id="PF21082">
    <property type="entry name" value="MS_channel_3rd"/>
    <property type="match status" value="1"/>
</dbReference>
<keyword evidence="3" id="KW-1003">Cell membrane</keyword>
<dbReference type="InterPro" id="IPR006685">
    <property type="entry name" value="MscS_channel_2nd"/>
</dbReference>
<feature type="transmembrane region" description="Helical" evidence="7">
    <location>
        <begin position="134"/>
        <end position="152"/>
    </location>
</feature>
<evidence type="ECO:0000313" key="11">
    <source>
        <dbReference type="EMBL" id="MDM5262910.1"/>
    </source>
</evidence>
<dbReference type="InterPro" id="IPR010920">
    <property type="entry name" value="LSM_dom_sf"/>
</dbReference>
<evidence type="ECO:0000256" key="1">
    <source>
        <dbReference type="ARBA" id="ARBA00004651"/>
    </source>
</evidence>
<feature type="transmembrane region" description="Helical" evidence="7">
    <location>
        <begin position="103"/>
        <end position="122"/>
    </location>
</feature>
<keyword evidence="5 7" id="KW-1133">Transmembrane helix</keyword>
<evidence type="ECO:0000313" key="12">
    <source>
        <dbReference type="Proteomes" id="UP001169066"/>
    </source>
</evidence>
<sequence>MPTTEVNTTELNATQSLNVIDDLSMNLEGTVQTLLVPVYEKFPFLHNTFLDIPLANLFAAIVVFLLFLLFRKLFTLIVIGTLQKISKVTETYYDDKVISALKGPIRFAFILIGAHLFFLLIFKETEFIKNVLNTLVVYTVFWAIISVMESLRSVFHHATEKFNPDLAKEMGNFILKIAKILVGAVGLGAMLQVWGINVTALVASLGLGGLAFALAAKDTASNMFGSFALLADKSIRIGEWIKVGGVEGTVEDIGMRTTKIRSFEKALITVPNQIVSNSPIENFSRRGVRRIKMQIGLTYGTSRDQVDAIVKEIRAMLHGHEKISQKETLLVNFESFGDSSLNIFIYTFTDTSNWERYLNIREDIHLKIMKIVEENGASFAFPSRSIYIEQTPDKNVL</sequence>
<comment type="similarity">
    <text evidence="2">Belongs to the MscS (TC 1.A.23) family.</text>
</comment>
<evidence type="ECO:0000256" key="4">
    <source>
        <dbReference type="ARBA" id="ARBA00022692"/>
    </source>
</evidence>
<organism evidence="11 12">
    <name type="scientific">Sulfurovum xiamenensis</name>
    <dbReference type="NCBI Taxonomy" id="3019066"/>
    <lineage>
        <taxon>Bacteria</taxon>
        <taxon>Pseudomonadati</taxon>
        <taxon>Campylobacterota</taxon>
        <taxon>Epsilonproteobacteria</taxon>
        <taxon>Campylobacterales</taxon>
        <taxon>Sulfurovaceae</taxon>
        <taxon>Sulfurovum</taxon>
    </lineage>
</organism>
<dbReference type="InterPro" id="IPR049142">
    <property type="entry name" value="MS_channel_1st"/>
</dbReference>
<evidence type="ECO:0000259" key="9">
    <source>
        <dbReference type="Pfam" id="PF21082"/>
    </source>
</evidence>
<dbReference type="SUPFAM" id="SSF82861">
    <property type="entry name" value="Mechanosensitive channel protein MscS (YggB), transmembrane region"/>
    <property type="match status" value="1"/>
</dbReference>
<dbReference type="InterPro" id="IPR049278">
    <property type="entry name" value="MS_channel_C"/>
</dbReference>
<feature type="domain" description="Mechanosensitive ion channel MscS C-terminal" evidence="9">
    <location>
        <begin position="291"/>
        <end position="379"/>
    </location>
</feature>
<dbReference type="InterPro" id="IPR023408">
    <property type="entry name" value="MscS_beta-dom_sf"/>
</dbReference>
<feature type="transmembrane region" description="Helical" evidence="7">
    <location>
        <begin position="198"/>
        <end position="216"/>
    </location>
</feature>
<dbReference type="EMBL" id="JAQIBC010000001">
    <property type="protein sequence ID" value="MDM5262910.1"/>
    <property type="molecule type" value="Genomic_DNA"/>
</dbReference>
<comment type="caution">
    <text evidence="11">The sequence shown here is derived from an EMBL/GenBank/DDBJ whole genome shotgun (WGS) entry which is preliminary data.</text>
</comment>
<keyword evidence="4 7" id="KW-0812">Transmembrane</keyword>
<evidence type="ECO:0000259" key="10">
    <source>
        <dbReference type="Pfam" id="PF21088"/>
    </source>
</evidence>
<dbReference type="InterPro" id="IPR011066">
    <property type="entry name" value="MscS_channel_C_sf"/>
</dbReference>